<evidence type="ECO:0000256" key="1">
    <source>
        <dbReference type="ARBA" id="ARBA00007447"/>
    </source>
</evidence>
<name>A0A177VFH1_9BASI</name>
<reference evidence="6" key="2">
    <citation type="journal article" date="2019" name="IMA Fungus">
        <title>Genome sequencing and comparison of five Tilletia species to identify candidate genes for the detection of regulated species infecting wheat.</title>
        <authorList>
            <person name="Nguyen H.D.T."/>
            <person name="Sultana T."/>
            <person name="Kesanakurti P."/>
            <person name="Hambleton S."/>
        </authorList>
    </citation>
    <scope>NUCLEOTIDE SEQUENCE</scope>
    <source>
        <strain evidence="6">DAOMC 238032</strain>
    </source>
</reference>
<organism evidence="6 7">
    <name type="scientific">Tilletia caries</name>
    <name type="common">wheat bunt fungus</name>
    <dbReference type="NCBI Taxonomy" id="13290"/>
    <lineage>
        <taxon>Eukaryota</taxon>
        <taxon>Fungi</taxon>
        <taxon>Dikarya</taxon>
        <taxon>Basidiomycota</taxon>
        <taxon>Ustilaginomycotina</taxon>
        <taxon>Exobasidiomycetes</taxon>
        <taxon>Tilletiales</taxon>
        <taxon>Tilletiaceae</taxon>
        <taxon>Tilletia</taxon>
    </lineage>
</organism>
<dbReference type="GO" id="GO:0004190">
    <property type="term" value="F:aspartic-type endopeptidase activity"/>
    <property type="evidence" value="ECO:0007669"/>
    <property type="project" value="InterPro"/>
</dbReference>
<protein>
    <recommendedName>
        <fullName evidence="4">Peptidase A1 domain-containing protein</fullName>
    </recommendedName>
</protein>
<evidence type="ECO:0000313" key="8">
    <source>
        <dbReference type="Proteomes" id="UP000836402"/>
    </source>
</evidence>
<proteinExistence type="inferred from homology"/>
<feature type="chain" id="PRO_5044550332" description="Peptidase A1 domain-containing protein" evidence="3">
    <location>
        <begin position="22"/>
        <end position="405"/>
    </location>
</feature>
<dbReference type="PANTHER" id="PTHR47966:SF57">
    <property type="entry name" value="PEPTIDASE A1 DOMAIN-CONTAINING PROTEIN"/>
    <property type="match status" value="1"/>
</dbReference>
<reference evidence="5" key="3">
    <citation type="submission" date="2020-10" db="EMBL/GenBank/DDBJ databases">
        <authorList>
            <person name="Sedaghatjoo S."/>
        </authorList>
    </citation>
    <scope>NUCLEOTIDE SEQUENCE</scope>
    <source>
        <strain evidence="5">AZH3</strain>
    </source>
</reference>
<dbReference type="PRINTS" id="PR00792">
    <property type="entry name" value="PEPSIN"/>
</dbReference>
<dbReference type="Proteomes" id="UP000836402">
    <property type="component" value="Unassembled WGS sequence"/>
</dbReference>
<dbReference type="Proteomes" id="UP000077671">
    <property type="component" value="Unassembled WGS sequence"/>
</dbReference>
<accession>A0A177VFH1</accession>
<reference evidence="6" key="1">
    <citation type="submission" date="2016-04" db="EMBL/GenBank/DDBJ databases">
        <authorList>
            <person name="Nguyen H.D."/>
            <person name="Kesanakurti P."/>
            <person name="Cullis J."/>
            <person name="Levesque C.A."/>
            <person name="Hambleton S."/>
        </authorList>
    </citation>
    <scope>NUCLEOTIDE SEQUENCE</scope>
    <source>
        <strain evidence="6">DAOMC 238032</strain>
    </source>
</reference>
<evidence type="ECO:0000313" key="6">
    <source>
        <dbReference type="EMBL" id="KAE8260296.1"/>
    </source>
</evidence>
<evidence type="ECO:0000256" key="3">
    <source>
        <dbReference type="SAM" id="SignalP"/>
    </source>
</evidence>
<dbReference type="Pfam" id="PF00026">
    <property type="entry name" value="Asp"/>
    <property type="match status" value="1"/>
</dbReference>
<dbReference type="Gene3D" id="2.40.70.10">
    <property type="entry name" value="Acid Proteases"/>
    <property type="match status" value="2"/>
</dbReference>
<dbReference type="InterPro" id="IPR034164">
    <property type="entry name" value="Pepsin-like_dom"/>
</dbReference>
<dbReference type="PANTHER" id="PTHR47966">
    <property type="entry name" value="BETA-SITE APP-CLEAVING ENZYME, ISOFORM A-RELATED"/>
    <property type="match status" value="1"/>
</dbReference>
<evidence type="ECO:0000313" key="7">
    <source>
        <dbReference type="Proteomes" id="UP000077671"/>
    </source>
</evidence>
<sequence length="405" mass="42827">MLLLALLAALLILGFPAPGIASSEQGATKSPISVPITKQTQHFHRVDSTIVDFDKLNAHLTNVRNKYGRTFANFRANTGVAHPLQDQDQALQEQLSQASGTVALKNFKDMLWTGRIAFGQPAQSMVVQFDTGSTDTVVTRGAYVPERSSTSVRTSKRFNATYADGTSASGIVYKDTVTIGGLQAPSAAIGLSDSQFLDPENEGGNQGISGLAFQNASSFKLPGFFDSLSSAGVLSAPVFSFRLAATGGTLTLGGYDQAQISGTITWLPVDPARAVWAVPGRVNGFGPLPHTLMDTGTGAIVAPVADALILFKNLGMQVRHKDGLVYGVFPCSAPPKITFTFADRIVTLAGASQTLGKDSDGACFSSIVGVYIPLRSWVLGDPFLRNVISIFDKGHLRFGLATPAR</sequence>
<dbReference type="AlphaFoldDB" id="A0A177VFH1"/>
<dbReference type="InterPro" id="IPR033121">
    <property type="entry name" value="PEPTIDASE_A1"/>
</dbReference>
<gene>
    <name evidence="6" type="ORF">A4X03_0g3855</name>
    <name evidence="5" type="ORF">JKIAZH3_G1892</name>
</gene>
<keyword evidence="3" id="KW-0732">Signal</keyword>
<feature type="active site" evidence="2">
    <location>
        <position position="130"/>
    </location>
</feature>
<evidence type="ECO:0000256" key="2">
    <source>
        <dbReference type="PIRSR" id="PIRSR601461-1"/>
    </source>
</evidence>
<evidence type="ECO:0000259" key="4">
    <source>
        <dbReference type="PROSITE" id="PS51767"/>
    </source>
</evidence>
<keyword evidence="8" id="KW-1185">Reference proteome</keyword>
<comment type="caution">
    <text evidence="6">The sequence shown here is derived from an EMBL/GenBank/DDBJ whole genome shotgun (WGS) entry which is preliminary data.</text>
</comment>
<dbReference type="InterPro" id="IPR021109">
    <property type="entry name" value="Peptidase_aspartic_dom_sf"/>
</dbReference>
<dbReference type="CDD" id="cd05471">
    <property type="entry name" value="pepsin_like"/>
    <property type="match status" value="1"/>
</dbReference>
<dbReference type="PROSITE" id="PS51767">
    <property type="entry name" value="PEPTIDASE_A1"/>
    <property type="match status" value="1"/>
</dbReference>
<dbReference type="InterPro" id="IPR001461">
    <property type="entry name" value="Aspartic_peptidase_A1"/>
</dbReference>
<feature type="signal peptide" evidence="3">
    <location>
        <begin position="1"/>
        <end position="21"/>
    </location>
</feature>
<dbReference type="GO" id="GO:0006508">
    <property type="term" value="P:proteolysis"/>
    <property type="evidence" value="ECO:0007669"/>
    <property type="project" value="InterPro"/>
</dbReference>
<dbReference type="EMBL" id="CAJHJG010001302">
    <property type="protein sequence ID" value="CAD6911177.1"/>
    <property type="molecule type" value="Genomic_DNA"/>
</dbReference>
<feature type="domain" description="Peptidase A1" evidence="4">
    <location>
        <begin position="112"/>
        <end position="401"/>
    </location>
</feature>
<comment type="similarity">
    <text evidence="1">Belongs to the peptidase A1 family.</text>
</comment>
<dbReference type="SUPFAM" id="SSF50630">
    <property type="entry name" value="Acid proteases"/>
    <property type="match status" value="1"/>
</dbReference>
<feature type="active site" evidence="2">
    <location>
        <position position="294"/>
    </location>
</feature>
<dbReference type="EMBL" id="LWDD02000477">
    <property type="protein sequence ID" value="KAE8260296.1"/>
    <property type="molecule type" value="Genomic_DNA"/>
</dbReference>
<evidence type="ECO:0000313" key="5">
    <source>
        <dbReference type="EMBL" id="CAD6911177.1"/>
    </source>
</evidence>